<dbReference type="EMBL" id="JH431781">
    <property type="status" value="NOT_ANNOTATED_CDS"/>
    <property type="molecule type" value="Genomic_DNA"/>
</dbReference>
<feature type="compositionally biased region" description="Polar residues" evidence="1">
    <location>
        <begin position="15"/>
        <end position="25"/>
    </location>
</feature>
<evidence type="ECO:0000313" key="3">
    <source>
        <dbReference type="Proteomes" id="UP000014500"/>
    </source>
</evidence>
<feature type="region of interest" description="Disordered" evidence="1">
    <location>
        <begin position="1"/>
        <end position="31"/>
    </location>
</feature>
<proteinExistence type="predicted"/>
<dbReference type="Proteomes" id="UP000014500">
    <property type="component" value="Unassembled WGS sequence"/>
</dbReference>
<name>T1JMG0_STRMM</name>
<evidence type="ECO:0000256" key="1">
    <source>
        <dbReference type="SAM" id="MobiDB-lite"/>
    </source>
</evidence>
<protein>
    <submittedName>
        <fullName evidence="2">Uncharacterized protein</fullName>
    </submittedName>
</protein>
<organism evidence="2 3">
    <name type="scientific">Strigamia maritima</name>
    <name type="common">European centipede</name>
    <name type="synonym">Geophilus maritimus</name>
    <dbReference type="NCBI Taxonomy" id="126957"/>
    <lineage>
        <taxon>Eukaryota</taxon>
        <taxon>Metazoa</taxon>
        <taxon>Ecdysozoa</taxon>
        <taxon>Arthropoda</taxon>
        <taxon>Myriapoda</taxon>
        <taxon>Chilopoda</taxon>
        <taxon>Pleurostigmophora</taxon>
        <taxon>Geophilomorpha</taxon>
        <taxon>Linotaeniidae</taxon>
        <taxon>Strigamia</taxon>
    </lineage>
</organism>
<reference evidence="2" key="2">
    <citation type="submission" date="2015-02" db="UniProtKB">
        <authorList>
            <consortium name="EnsemblMetazoa"/>
        </authorList>
    </citation>
    <scope>IDENTIFICATION</scope>
</reference>
<sequence>MWQRCALGRSGSALDLSTSEPNVSTGDDAIMPNKEGKLRRVFTAHVRRRKKHGQFLRTMMKEPLRVVHSVPLNFTTCGC</sequence>
<dbReference type="EnsemblMetazoa" id="SMAR015040-RA">
    <property type="protein sequence ID" value="SMAR015040-PA"/>
    <property type="gene ID" value="SMAR015040"/>
</dbReference>
<reference evidence="3" key="1">
    <citation type="submission" date="2011-05" db="EMBL/GenBank/DDBJ databases">
        <authorList>
            <person name="Richards S.R."/>
            <person name="Qu J."/>
            <person name="Jiang H."/>
            <person name="Jhangiani S.N."/>
            <person name="Agravi P."/>
            <person name="Goodspeed R."/>
            <person name="Gross S."/>
            <person name="Mandapat C."/>
            <person name="Jackson L."/>
            <person name="Mathew T."/>
            <person name="Pu L."/>
            <person name="Thornton R."/>
            <person name="Saada N."/>
            <person name="Wilczek-Boney K.B."/>
            <person name="Lee S."/>
            <person name="Kovar C."/>
            <person name="Wu Y."/>
            <person name="Scherer S.E."/>
            <person name="Worley K.C."/>
            <person name="Muzny D.M."/>
            <person name="Gibbs R."/>
        </authorList>
    </citation>
    <scope>NUCLEOTIDE SEQUENCE</scope>
    <source>
        <strain evidence="3">Brora</strain>
    </source>
</reference>
<dbReference type="HOGENOM" id="CLU_2609087_0_0_1"/>
<dbReference type="OMA" id="IMPNKEG"/>
<keyword evidence="3" id="KW-1185">Reference proteome</keyword>
<accession>T1JMG0</accession>
<dbReference type="AlphaFoldDB" id="T1JMG0"/>
<evidence type="ECO:0000313" key="2">
    <source>
        <dbReference type="EnsemblMetazoa" id="SMAR015040-PA"/>
    </source>
</evidence>